<reference evidence="3" key="1">
    <citation type="journal article" date="2019" name="Int. J. Syst. Evol. Microbiol.">
        <title>The Global Catalogue of Microorganisms (GCM) 10K type strain sequencing project: providing services to taxonomists for standard genome sequencing and annotation.</title>
        <authorList>
            <consortium name="The Broad Institute Genomics Platform"/>
            <consortium name="The Broad Institute Genome Sequencing Center for Infectious Disease"/>
            <person name="Wu L."/>
            <person name="Ma J."/>
        </authorList>
    </citation>
    <scope>NUCLEOTIDE SEQUENCE [LARGE SCALE GENOMIC DNA]</scope>
    <source>
        <strain evidence="3">DFY28</strain>
    </source>
</reference>
<keyword evidence="3" id="KW-1185">Reference proteome</keyword>
<evidence type="ECO:0000256" key="1">
    <source>
        <dbReference type="SAM" id="SignalP"/>
    </source>
</evidence>
<organism evidence="2 3">
    <name type="scientific">Phenylobacterium terrae</name>
    <dbReference type="NCBI Taxonomy" id="2665495"/>
    <lineage>
        <taxon>Bacteria</taxon>
        <taxon>Pseudomonadati</taxon>
        <taxon>Pseudomonadota</taxon>
        <taxon>Alphaproteobacteria</taxon>
        <taxon>Caulobacterales</taxon>
        <taxon>Caulobacteraceae</taxon>
        <taxon>Phenylobacterium</taxon>
    </lineage>
</organism>
<evidence type="ECO:0000313" key="3">
    <source>
        <dbReference type="Proteomes" id="UP001597237"/>
    </source>
</evidence>
<dbReference type="Proteomes" id="UP001597237">
    <property type="component" value="Unassembled WGS sequence"/>
</dbReference>
<proteinExistence type="predicted"/>
<accession>A0ABW4N0I7</accession>
<dbReference type="EMBL" id="JBHUEY010000001">
    <property type="protein sequence ID" value="MFD1783717.1"/>
    <property type="molecule type" value="Genomic_DNA"/>
</dbReference>
<name>A0ABW4N0I7_9CAUL</name>
<protein>
    <submittedName>
        <fullName evidence="2">Uncharacterized protein</fullName>
    </submittedName>
</protein>
<keyword evidence="1" id="KW-0732">Signal</keyword>
<feature type="chain" id="PRO_5045890432" evidence="1">
    <location>
        <begin position="25"/>
        <end position="374"/>
    </location>
</feature>
<sequence>MNRTMMALLAATTLAAGVPAVASAQDWGVNQRQAQLDQRIDAGVRSGQLTDAEAARLREEFQDIARLERRYREGGLSSAERADLDRRFDVLSARIRDERQDWQAERPGSGAWQNINQRQAQLDQRIDVGLRNGQLTQAEAARLRAEFQEIAQLERRYRQNGLSAAERADLDRRFDQLSARIRDERQDWQAERPGSGAWQNINQRQAQLDRRIDVGVRNGQLTAAEAARLRAEFQEIVRLEQRYRRNGLTQAERADLDRRFDQLSARIRDERRDGQARWENLNQRQAQFEQRLNRAVADRRLNSRQAMNLRMEFDAIARLEQRYRQDGLTRAERADLDMRFDRLQANFRASLNASSYGYGYGEAPNLFDYLFGLR</sequence>
<comment type="caution">
    <text evidence="2">The sequence shown here is derived from an EMBL/GenBank/DDBJ whole genome shotgun (WGS) entry which is preliminary data.</text>
</comment>
<gene>
    <name evidence="2" type="ORF">ACFSC0_09960</name>
</gene>
<feature type="signal peptide" evidence="1">
    <location>
        <begin position="1"/>
        <end position="24"/>
    </location>
</feature>
<dbReference type="RefSeq" id="WP_377283092.1">
    <property type="nucleotide sequence ID" value="NZ_JBHRSI010000008.1"/>
</dbReference>
<evidence type="ECO:0000313" key="2">
    <source>
        <dbReference type="EMBL" id="MFD1783717.1"/>
    </source>
</evidence>